<dbReference type="AlphaFoldDB" id="A0A0K2ZXG2"/>
<accession>A0A0K2ZXG2</accession>
<proteinExistence type="predicted"/>
<sequence>MRAWQQRACLGAATALAAAGGALLYRFAPNAADNPFAPCMFHALTGYYCPGCGMTRALHALVHLDPLGAFAMNPGAMLGLAVLPGLIAWKAGWRAAWFAPVVALLSRPNFWLLALPGYWIARNLPWFPFTLLAPG</sequence>
<evidence type="ECO:0000256" key="2">
    <source>
        <dbReference type="SAM" id="SignalP"/>
    </source>
</evidence>
<dbReference type="Proteomes" id="UP000046187">
    <property type="component" value="Unassembled WGS sequence"/>
</dbReference>
<keyword evidence="4" id="KW-1185">Reference proteome</keyword>
<dbReference type="Pfam" id="PF10825">
    <property type="entry name" value="DUF2752"/>
    <property type="match status" value="1"/>
</dbReference>
<keyword evidence="2" id="KW-0732">Signal</keyword>
<reference evidence="4" key="1">
    <citation type="submission" date="2015-07" db="EMBL/GenBank/DDBJ databases">
        <authorList>
            <person name="Wibberg D."/>
        </authorList>
    </citation>
    <scope>NUCLEOTIDE SEQUENCE [LARGE SCALE GENOMIC DNA]</scope>
</reference>
<feature type="transmembrane region" description="Helical" evidence="1">
    <location>
        <begin position="67"/>
        <end position="89"/>
    </location>
</feature>
<evidence type="ECO:0000256" key="1">
    <source>
        <dbReference type="SAM" id="Phobius"/>
    </source>
</evidence>
<feature type="transmembrane region" description="Helical" evidence="1">
    <location>
        <begin position="96"/>
        <end position="121"/>
    </location>
</feature>
<protein>
    <recommendedName>
        <fullName evidence="5">Transmembrane protein</fullName>
    </recommendedName>
</protein>
<organism evidence="3 4">
    <name type="scientific">Xanthomonas graminis pv. arrhenatheri LMG 727</name>
    <dbReference type="NCBI Taxonomy" id="1195923"/>
    <lineage>
        <taxon>Bacteria</taxon>
        <taxon>Pseudomonadati</taxon>
        <taxon>Pseudomonadota</taxon>
        <taxon>Gammaproteobacteria</taxon>
        <taxon>Lysobacterales</taxon>
        <taxon>Lysobacteraceae</taxon>
        <taxon>Xanthomonas</taxon>
        <taxon>Xanthomonas translucens group</taxon>
        <taxon>Xanthomonas graminis</taxon>
    </lineage>
</organism>
<gene>
    <name evidence="3" type="ORF">XTALMG727_3082</name>
</gene>
<dbReference type="RefSeq" id="WP_053836092.1">
    <property type="nucleotide sequence ID" value="NZ_CXOI01000053.1"/>
</dbReference>
<dbReference type="EMBL" id="CXOI01000053">
    <property type="protein sequence ID" value="CTP90456.1"/>
    <property type="molecule type" value="Genomic_DNA"/>
</dbReference>
<evidence type="ECO:0000313" key="3">
    <source>
        <dbReference type="EMBL" id="CTP90456.1"/>
    </source>
</evidence>
<evidence type="ECO:0008006" key="5">
    <source>
        <dbReference type="Google" id="ProtNLM"/>
    </source>
</evidence>
<evidence type="ECO:0000313" key="4">
    <source>
        <dbReference type="Proteomes" id="UP000046187"/>
    </source>
</evidence>
<keyword evidence="1" id="KW-0472">Membrane</keyword>
<name>A0A0K2ZXG2_9XANT</name>
<feature type="signal peptide" evidence="2">
    <location>
        <begin position="1"/>
        <end position="31"/>
    </location>
</feature>
<keyword evidence="1" id="KW-0812">Transmembrane</keyword>
<dbReference type="InterPro" id="IPR021215">
    <property type="entry name" value="DUF2752"/>
</dbReference>
<keyword evidence="1" id="KW-1133">Transmembrane helix</keyword>
<feature type="chain" id="PRO_5005493152" description="Transmembrane protein" evidence="2">
    <location>
        <begin position="32"/>
        <end position="135"/>
    </location>
</feature>